<comment type="caution">
    <text evidence="1">The sequence shown here is derived from an EMBL/GenBank/DDBJ whole genome shotgun (WGS) entry which is preliminary data.</text>
</comment>
<name>A0ABP9V2E4_9BACT</name>
<proteinExistence type="predicted"/>
<protein>
    <submittedName>
        <fullName evidence="1">Uncharacterized protein</fullName>
    </submittedName>
</protein>
<gene>
    <name evidence="1" type="ORF">Rhal01_02878</name>
</gene>
<organism evidence="1 2">
    <name type="scientific">Rubritalea halochordaticola</name>
    <dbReference type="NCBI Taxonomy" id="714537"/>
    <lineage>
        <taxon>Bacteria</taxon>
        <taxon>Pseudomonadati</taxon>
        <taxon>Verrucomicrobiota</taxon>
        <taxon>Verrucomicrobiia</taxon>
        <taxon>Verrucomicrobiales</taxon>
        <taxon>Rubritaleaceae</taxon>
        <taxon>Rubritalea</taxon>
    </lineage>
</organism>
<evidence type="ECO:0000313" key="1">
    <source>
        <dbReference type="EMBL" id="GAA5496693.1"/>
    </source>
</evidence>
<sequence>MAMIVIRMTKLGDMTKGERIMLLVERGGGSKPDKNIIIA</sequence>
<evidence type="ECO:0000313" key="2">
    <source>
        <dbReference type="Proteomes" id="UP001424741"/>
    </source>
</evidence>
<keyword evidence="2" id="KW-1185">Reference proteome</keyword>
<dbReference type="Proteomes" id="UP001424741">
    <property type="component" value="Unassembled WGS sequence"/>
</dbReference>
<accession>A0ABP9V2E4</accession>
<reference evidence="1 2" key="1">
    <citation type="submission" date="2024-02" db="EMBL/GenBank/DDBJ databases">
        <title>Rubritalea halochordaticola NBRC 107102.</title>
        <authorList>
            <person name="Ichikawa N."/>
            <person name="Katano-Makiyama Y."/>
            <person name="Hidaka K."/>
        </authorList>
    </citation>
    <scope>NUCLEOTIDE SEQUENCE [LARGE SCALE GENOMIC DNA]</scope>
    <source>
        <strain evidence="1 2">NBRC 107102</strain>
    </source>
</reference>
<dbReference type="EMBL" id="BAABRL010000009">
    <property type="protein sequence ID" value="GAA5496693.1"/>
    <property type="molecule type" value="Genomic_DNA"/>
</dbReference>